<name>A0ABT0V2G7_9ACTN</name>
<proteinExistence type="predicted"/>
<accession>A0ABT0V2G7</accession>
<dbReference type="Gene3D" id="3.40.50.1390">
    <property type="entry name" value="Resolvase, N-terminal catalytic domain"/>
    <property type="match status" value="1"/>
</dbReference>
<dbReference type="RefSeq" id="WP_250924358.1">
    <property type="nucleotide sequence ID" value="NZ_JAMQAW010000099.1"/>
</dbReference>
<sequence>MPAPRAERPVRIGYARTSAARRELASQLEALRRAECHKVFSERISTRVKVRPELEKALALARQFKGAAPDPPHPAAVATTGEEVCGLTSAGWRRAVVEVWVFQVERCGGLRWLGGW</sequence>
<protein>
    <submittedName>
        <fullName evidence="2">Recombinase family protein</fullName>
    </submittedName>
</protein>
<comment type="caution">
    <text evidence="2">The sequence shown here is derived from an EMBL/GenBank/DDBJ whole genome shotgun (WGS) entry which is preliminary data.</text>
</comment>
<evidence type="ECO:0000259" key="1">
    <source>
        <dbReference type="Pfam" id="PF00239"/>
    </source>
</evidence>
<reference evidence="2" key="1">
    <citation type="submission" date="2022-06" db="EMBL/GenBank/DDBJ databases">
        <title>Genome public.</title>
        <authorList>
            <person name="Sun Q."/>
        </authorList>
    </citation>
    <scope>NUCLEOTIDE SEQUENCE</scope>
    <source>
        <strain evidence="2">CWNU-1</strain>
    </source>
</reference>
<dbReference type="InterPro" id="IPR006119">
    <property type="entry name" value="Resolv_N"/>
</dbReference>
<keyword evidence="3" id="KW-1185">Reference proteome</keyword>
<evidence type="ECO:0000313" key="3">
    <source>
        <dbReference type="Proteomes" id="UP001431429"/>
    </source>
</evidence>
<evidence type="ECO:0000313" key="2">
    <source>
        <dbReference type="EMBL" id="MCM2394075.1"/>
    </source>
</evidence>
<dbReference type="Pfam" id="PF00239">
    <property type="entry name" value="Resolvase"/>
    <property type="match status" value="1"/>
</dbReference>
<dbReference type="SUPFAM" id="SSF53041">
    <property type="entry name" value="Resolvase-like"/>
    <property type="match status" value="1"/>
</dbReference>
<feature type="domain" description="Resolvase/invertase-type recombinase catalytic" evidence="1">
    <location>
        <begin position="12"/>
        <end position="63"/>
    </location>
</feature>
<gene>
    <name evidence="2" type="ORF">NBG84_38390</name>
</gene>
<dbReference type="EMBL" id="JAMQAW010000099">
    <property type="protein sequence ID" value="MCM2394075.1"/>
    <property type="molecule type" value="Genomic_DNA"/>
</dbReference>
<dbReference type="InterPro" id="IPR036162">
    <property type="entry name" value="Resolvase-like_N_sf"/>
</dbReference>
<dbReference type="Proteomes" id="UP001431429">
    <property type="component" value="Unassembled WGS sequence"/>
</dbReference>
<organism evidence="2 3">
    <name type="scientific">Streptomyces albipurpureus</name>
    <dbReference type="NCBI Taxonomy" id="2897419"/>
    <lineage>
        <taxon>Bacteria</taxon>
        <taxon>Bacillati</taxon>
        <taxon>Actinomycetota</taxon>
        <taxon>Actinomycetes</taxon>
        <taxon>Kitasatosporales</taxon>
        <taxon>Streptomycetaceae</taxon>
        <taxon>Streptomyces</taxon>
    </lineage>
</organism>